<proteinExistence type="predicted"/>
<reference evidence="1" key="1">
    <citation type="journal article" date="2015" name="Nature">
        <title>Complex archaea that bridge the gap between prokaryotes and eukaryotes.</title>
        <authorList>
            <person name="Spang A."/>
            <person name="Saw J.H."/>
            <person name="Jorgensen S.L."/>
            <person name="Zaremba-Niedzwiedzka K."/>
            <person name="Martijn J."/>
            <person name="Lind A.E."/>
            <person name="van Eijk R."/>
            <person name="Schleper C."/>
            <person name="Guy L."/>
            <person name="Ettema T.J."/>
        </authorList>
    </citation>
    <scope>NUCLEOTIDE SEQUENCE</scope>
</reference>
<gene>
    <name evidence="1" type="ORF">LCGC14_1225330</name>
</gene>
<dbReference type="EMBL" id="LAZR01006491">
    <property type="protein sequence ID" value="KKM91758.1"/>
    <property type="molecule type" value="Genomic_DNA"/>
</dbReference>
<name>A0A0F9LE65_9ZZZZ</name>
<protein>
    <submittedName>
        <fullName evidence="1">Uncharacterized protein</fullName>
    </submittedName>
</protein>
<sequence length="261" mass="30038">MVGKAHQRIIREQKAKKKQVGFFEPPVSNIKKALLKEITFGQAKTIILEYEWLGTMGTTQMHYGIFYEDVLAGVVCFGYFQAIGTQFGGHPYAACVGENYAKEGIQLSRGACAHWAHEHSGSKLIAYGLKEMKRKGYKYCIAFSDPKAGEIGTLYQATNWYYLGSTNSKNWDIYYKNIYCEDGSLFKEGKIFLNDRDFFKKSNVKKSKKGMEEFISDKPGLELRLRESKSRYIKLFGNKRENKEMLECLKSKIKPYPKRLE</sequence>
<organism evidence="1">
    <name type="scientific">marine sediment metagenome</name>
    <dbReference type="NCBI Taxonomy" id="412755"/>
    <lineage>
        <taxon>unclassified sequences</taxon>
        <taxon>metagenomes</taxon>
        <taxon>ecological metagenomes</taxon>
    </lineage>
</organism>
<evidence type="ECO:0000313" key="1">
    <source>
        <dbReference type="EMBL" id="KKM91758.1"/>
    </source>
</evidence>
<comment type="caution">
    <text evidence="1">The sequence shown here is derived from an EMBL/GenBank/DDBJ whole genome shotgun (WGS) entry which is preliminary data.</text>
</comment>
<accession>A0A0F9LE65</accession>
<dbReference type="InterPro" id="IPR057895">
    <property type="entry name" value="Mom"/>
</dbReference>
<dbReference type="AlphaFoldDB" id="A0A0F9LE65"/>
<dbReference type="Pfam" id="PF25680">
    <property type="entry name" value="Mom"/>
    <property type="match status" value="1"/>
</dbReference>